<proteinExistence type="predicted"/>
<evidence type="ECO:0000313" key="1">
    <source>
        <dbReference type="EMBL" id="PTB61331.1"/>
    </source>
</evidence>
<reference evidence="2" key="1">
    <citation type="submission" date="2016-07" db="EMBL/GenBank/DDBJ databases">
        <title>Multiple horizontal gene transfer events from other fungi enriched the ability of initially mycotrophic Trichoderma (Ascomycota) to feed on dead plant biomass.</title>
        <authorList>
            <consortium name="DOE Joint Genome Institute"/>
            <person name="Atanasova L."/>
            <person name="Chenthamara K."/>
            <person name="Zhang J."/>
            <person name="Grujic M."/>
            <person name="Henrissat B."/>
            <person name="Kuo A."/>
            <person name="Aerts A."/>
            <person name="Salamov A."/>
            <person name="Lipzen A."/>
            <person name="Labutti K."/>
            <person name="Barry K."/>
            <person name="Miao Y."/>
            <person name="Rahimi M.J."/>
            <person name="Shen Q."/>
            <person name="Grigoriev I.V."/>
            <person name="Kubicek C.P."/>
            <person name="Druzhinina I.S."/>
        </authorList>
    </citation>
    <scope>NUCLEOTIDE SEQUENCE [LARGE SCALE GENOMIC DNA]</scope>
    <source>
        <strain evidence="2">TUCIM 6016</strain>
    </source>
</reference>
<accession>A0A2T4AWA9</accession>
<dbReference type="AlphaFoldDB" id="A0A2T4AWA9"/>
<evidence type="ECO:0000313" key="2">
    <source>
        <dbReference type="Proteomes" id="UP000241546"/>
    </source>
</evidence>
<dbReference type="EMBL" id="KZ680693">
    <property type="protein sequence ID" value="PTB61331.1"/>
    <property type="molecule type" value="Genomic_DNA"/>
</dbReference>
<dbReference type="GeneID" id="36601219"/>
<dbReference type="Proteomes" id="UP000241546">
    <property type="component" value="Unassembled WGS sequence"/>
</dbReference>
<dbReference type="RefSeq" id="XP_024744651.1">
    <property type="nucleotide sequence ID" value="XM_024893101.1"/>
</dbReference>
<gene>
    <name evidence="1" type="ORF">BBK36DRAFT_1136789</name>
</gene>
<name>A0A2T4AWA9_9HYPO</name>
<keyword evidence="2" id="KW-1185">Reference proteome</keyword>
<organism evidence="1 2">
    <name type="scientific">Trichoderma citrinoviride</name>
    <dbReference type="NCBI Taxonomy" id="58853"/>
    <lineage>
        <taxon>Eukaryota</taxon>
        <taxon>Fungi</taxon>
        <taxon>Dikarya</taxon>
        <taxon>Ascomycota</taxon>
        <taxon>Pezizomycotina</taxon>
        <taxon>Sordariomycetes</taxon>
        <taxon>Hypocreomycetidae</taxon>
        <taxon>Hypocreales</taxon>
        <taxon>Hypocreaceae</taxon>
        <taxon>Trichoderma</taxon>
    </lineage>
</organism>
<sequence length="106" mass="11854">MNQWLASSPATTISGSILSPWCRGWASVVRASMATQQDNLMCQCYILLDVHVQTTVMPRTISMDEVTSIITRAVEGGKKRRRRRRSSALFHACHGYPHSAYKANEA</sequence>
<protein>
    <submittedName>
        <fullName evidence="1">Uncharacterized protein</fullName>
    </submittedName>
</protein>